<sequence>MDSQEPFLGGERERPALGRAHALVRRVLVPAAALVAAFCAGALWADGSGGGSRAWSRLAYAVRAVEGPHMPTAERFRNNLVFSDDFDDFDLRKWKHEITMSAGGNWEFQWYTNNRSNTFVKNGNLHFHPTLTSEQFGESFIAESGRLDIWGTTPSSQCTSNAFWGCERAAAEGGNVLPPVQSAKVRTFESFSFKYGRLEVRAKLPRGDWLWPAVWLLPKHEMYGPWPASGEIDFMESRGNANRTSGPNQIGSTLHWGPSQQENPWDIFHEEYVLPDGTDFCDEYHIFGLYWDEDEIYTYVDTDDNKVLVAKFNESFWEKGMRNRPHWQQSYSNPWAASKNIDAPYDQEFYLVMNLAVGGTNGYFNKTLLDNMPWRQLDKSEEARHAVNHFWAAKDEWYSTWKGEEQDMRVDWVKVWQDL</sequence>
<dbReference type="InterPro" id="IPR013320">
    <property type="entry name" value="ConA-like_dom_sf"/>
</dbReference>
<dbReference type="GO" id="GO:0004553">
    <property type="term" value="F:hydrolase activity, hydrolyzing O-glycosyl compounds"/>
    <property type="evidence" value="ECO:0007669"/>
    <property type="project" value="InterPro"/>
</dbReference>
<comment type="caution">
    <text evidence="3">The sequence shown here is derived from an EMBL/GenBank/DDBJ whole genome shotgun (WGS) entry which is preliminary data.</text>
</comment>
<dbReference type="Proteomes" id="UP000751190">
    <property type="component" value="Unassembled WGS sequence"/>
</dbReference>
<dbReference type="GO" id="GO:0005975">
    <property type="term" value="P:carbohydrate metabolic process"/>
    <property type="evidence" value="ECO:0007669"/>
    <property type="project" value="InterPro"/>
</dbReference>
<dbReference type="OMA" id="VWSQTGR"/>
<evidence type="ECO:0000256" key="1">
    <source>
        <dbReference type="ARBA" id="ARBA00006865"/>
    </source>
</evidence>
<dbReference type="AlphaFoldDB" id="A0A8J5Y0E7"/>
<proteinExistence type="inferred from homology"/>
<dbReference type="Pfam" id="PF00722">
    <property type="entry name" value="Glyco_hydro_16"/>
    <property type="match status" value="1"/>
</dbReference>
<dbReference type="PANTHER" id="PTHR10963">
    <property type="entry name" value="GLYCOSYL HYDROLASE-RELATED"/>
    <property type="match status" value="1"/>
</dbReference>
<comment type="similarity">
    <text evidence="1">Belongs to the glycosyl hydrolase 16 family.</text>
</comment>
<evidence type="ECO:0000313" key="3">
    <source>
        <dbReference type="EMBL" id="KAG8468955.1"/>
    </source>
</evidence>
<reference evidence="3" key="1">
    <citation type="submission" date="2021-05" db="EMBL/GenBank/DDBJ databases">
        <title>The genome of the haptophyte Pavlova lutheri (Diacronema luteri, Pavlovales) - a model for lipid biosynthesis in eukaryotic algae.</title>
        <authorList>
            <person name="Hulatt C.J."/>
            <person name="Posewitz M.C."/>
        </authorList>
    </citation>
    <scope>NUCLEOTIDE SEQUENCE</scope>
    <source>
        <strain evidence="3">NIVA-4/92</strain>
    </source>
</reference>
<protein>
    <recommendedName>
        <fullName evidence="2">GH16 domain-containing protein</fullName>
    </recommendedName>
</protein>
<gene>
    <name evidence="3" type="ORF">KFE25_007473</name>
</gene>
<feature type="domain" description="GH16" evidence="2">
    <location>
        <begin position="65"/>
        <end position="419"/>
    </location>
</feature>
<dbReference type="PROSITE" id="PS51762">
    <property type="entry name" value="GH16_2"/>
    <property type="match status" value="1"/>
</dbReference>
<evidence type="ECO:0000259" key="2">
    <source>
        <dbReference type="PROSITE" id="PS51762"/>
    </source>
</evidence>
<dbReference type="EMBL" id="JAGTXO010000003">
    <property type="protein sequence ID" value="KAG8468955.1"/>
    <property type="molecule type" value="Genomic_DNA"/>
</dbReference>
<accession>A0A8J5Y0E7</accession>
<dbReference type="Gene3D" id="2.60.120.200">
    <property type="match status" value="1"/>
</dbReference>
<keyword evidence="4" id="KW-1185">Reference proteome</keyword>
<dbReference type="SUPFAM" id="SSF49899">
    <property type="entry name" value="Concanavalin A-like lectins/glucanases"/>
    <property type="match status" value="1"/>
</dbReference>
<organism evidence="3 4">
    <name type="scientific">Diacronema lutheri</name>
    <name type="common">Unicellular marine alga</name>
    <name type="synonym">Monochrysis lutheri</name>
    <dbReference type="NCBI Taxonomy" id="2081491"/>
    <lineage>
        <taxon>Eukaryota</taxon>
        <taxon>Haptista</taxon>
        <taxon>Haptophyta</taxon>
        <taxon>Pavlovophyceae</taxon>
        <taxon>Pavlovales</taxon>
        <taxon>Pavlovaceae</taxon>
        <taxon>Diacronema</taxon>
    </lineage>
</organism>
<dbReference type="InterPro" id="IPR050546">
    <property type="entry name" value="Glycosyl_Hydrlase_16"/>
</dbReference>
<evidence type="ECO:0000313" key="4">
    <source>
        <dbReference type="Proteomes" id="UP000751190"/>
    </source>
</evidence>
<dbReference type="PANTHER" id="PTHR10963:SF55">
    <property type="entry name" value="GLYCOSIDE HYDROLASE FAMILY 16 PROTEIN"/>
    <property type="match status" value="1"/>
</dbReference>
<dbReference type="InterPro" id="IPR000757">
    <property type="entry name" value="Beta-glucanase-like"/>
</dbReference>
<name>A0A8J5Y0E7_DIALT</name>
<dbReference type="OrthoDB" id="4781at2759"/>